<sequence>MNNTIPMPFYSKESLEEPIVIGIARTPEEKREIYRLRYHIYGEEIPFKLVSVDHENKLLYDDLDEWCTLFYAKIGLELVGTVRVNIGQLADFSPEIAEAYCMERFQKFYNNNEYYNFGLASKGMVSSSYRNLPVFTMLMTKVFEVYCDDQVHFGFANTNFHLLPLHEYYGHRRIGKNIVDPNLGLLASLVIIPDDIHHLQIVQSPFLKIARKRKIQNDQIIEWFFSEFPETANIINSQLVTKESFWTTLRVRLGNCPNEVMPILQGLSKTEAKQFLHYCGVVVQCSKGNYIVTREDACQELNILISGTVQSSDVNGISLGQHFGAIGLANRTKHTANIIAATDTEILVLSFHYFQKLRRSCPEIANRILHNLASLQKS</sequence>
<comment type="caution">
    <text evidence="2">The sequence shown here is derived from an EMBL/GenBank/DDBJ whole genome shotgun (WGS) entry which is preliminary data.</text>
</comment>
<dbReference type="CDD" id="cd00038">
    <property type="entry name" value="CAP_ED"/>
    <property type="match status" value="1"/>
</dbReference>
<dbReference type="SUPFAM" id="SSF51206">
    <property type="entry name" value="cAMP-binding domain-like"/>
    <property type="match status" value="1"/>
</dbReference>
<name>A0ABS8HYC1_9FIRM</name>
<dbReference type="InterPro" id="IPR000595">
    <property type="entry name" value="cNMP-bd_dom"/>
</dbReference>
<evidence type="ECO:0000259" key="1">
    <source>
        <dbReference type="PROSITE" id="PS50042"/>
    </source>
</evidence>
<dbReference type="SUPFAM" id="SSF55729">
    <property type="entry name" value="Acyl-CoA N-acyltransferases (Nat)"/>
    <property type="match status" value="1"/>
</dbReference>
<keyword evidence="3" id="KW-1185">Reference proteome</keyword>
<evidence type="ECO:0000313" key="3">
    <source>
        <dbReference type="Proteomes" id="UP001165492"/>
    </source>
</evidence>
<accession>A0ABS8HYC1</accession>
<proteinExistence type="predicted"/>
<dbReference type="Gene3D" id="3.40.630.30">
    <property type="match status" value="1"/>
</dbReference>
<dbReference type="InterPro" id="IPR014710">
    <property type="entry name" value="RmlC-like_jellyroll"/>
</dbReference>
<feature type="domain" description="Cyclic nucleotide-binding" evidence="1">
    <location>
        <begin position="263"/>
        <end position="375"/>
    </location>
</feature>
<dbReference type="Gene3D" id="2.60.120.10">
    <property type="entry name" value="Jelly Rolls"/>
    <property type="match status" value="1"/>
</dbReference>
<dbReference type="PROSITE" id="PS50042">
    <property type="entry name" value="CNMP_BINDING_3"/>
    <property type="match status" value="1"/>
</dbReference>
<dbReference type="InterPro" id="IPR018490">
    <property type="entry name" value="cNMP-bd_dom_sf"/>
</dbReference>
<dbReference type="RefSeq" id="WP_229536923.1">
    <property type="nucleotide sequence ID" value="NZ_JAJHJB010000046.1"/>
</dbReference>
<dbReference type="Pfam" id="PF13444">
    <property type="entry name" value="Acetyltransf_5"/>
    <property type="match status" value="1"/>
</dbReference>
<gene>
    <name evidence="2" type="ORF">LMF89_21985</name>
</gene>
<dbReference type="InterPro" id="IPR016181">
    <property type="entry name" value="Acyl_CoA_acyltransferase"/>
</dbReference>
<protein>
    <submittedName>
        <fullName evidence="2">Cyclic nucleotide-binding domain-containing protein</fullName>
    </submittedName>
</protein>
<dbReference type="EMBL" id="JAJHJB010000046">
    <property type="protein sequence ID" value="MCC5468010.1"/>
    <property type="molecule type" value="Genomic_DNA"/>
</dbReference>
<reference evidence="2" key="1">
    <citation type="submission" date="2021-11" db="EMBL/GenBank/DDBJ databases">
        <title>Description of a new species Pelosinus isolated from the bottom sediments of Lake Baikal.</title>
        <authorList>
            <person name="Zakharyuk A."/>
        </authorList>
    </citation>
    <scope>NUCLEOTIDE SEQUENCE</scope>
    <source>
        <strain evidence="2">Bkl1</strain>
    </source>
</reference>
<dbReference type="Pfam" id="PF00027">
    <property type="entry name" value="cNMP_binding"/>
    <property type="match status" value="1"/>
</dbReference>
<evidence type="ECO:0000313" key="2">
    <source>
        <dbReference type="EMBL" id="MCC5468010.1"/>
    </source>
</evidence>
<organism evidence="2 3">
    <name type="scientific">Pelosinus baikalensis</name>
    <dbReference type="NCBI Taxonomy" id="2892015"/>
    <lineage>
        <taxon>Bacteria</taxon>
        <taxon>Bacillati</taxon>
        <taxon>Bacillota</taxon>
        <taxon>Negativicutes</taxon>
        <taxon>Selenomonadales</taxon>
        <taxon>Sporomusaceae</taxon>
        <taxon>Pelosinus</taxon>
    </lineage>
</organism>
<dbReference type="Proteomes" id="UP001165492">
    <property type="component" value="Unassembled WGS sequence"/>
</dbReference>